<protein>
    <recommendedName>
        <fullName evidence="4">Lipocalin-like domain-containing protein</fullName>
    </recommendedName>
</protein>
<dbReference type="EMBL" id="ACHA02000005">
    <property type="protein sequence ID" value="EFK58684.1"/>
    <property type="molecule type" value="Genomic_DNA"/>
</dbReference>
<dbReference type="Proteomes" id="UP000006258">
    <property type="component" value="Unassembled WGS sequence"/>
</dbReference>
<reference evidence="2" key="1">
    <citation type="submission" date="2010-07" db="EMBL/GenBank/DDBJ databases">
        <authorList>
            <person name="Muzny D."/>
            <person name="Qin X."/>
            <person name="Buhay C."/>
            <person name="Dugan-Rocha S."/>
            <person name="Ding Y."/>
            <person name="Chen G."/>
            <person name="Hawes A."/>
            <person name="Holder M."/>
            <person name="Jhangiani S."/>
            <person name="Johnson A."/>
            <person name="Khan Z."/>
            <person name="Li Z."/>
            <person name="Liu W."/>
            <person name="Liu X."/>
            <person name="Perez L."/>
            <person name="Shen H."/>
            <person name="Wang Q."/>
            <person name="Watt J."/>
            <person name="Xi L."/>
            <person name="Xin Y."/>
            <person name="Zhou J."/>
            <person name="Deng J."/>
            <person name="Jiang H."/>
            <person name="Liu Y."/>
            <person name="Qu J."/>
            <person name="Song X.-Z."/>
            <person name="Zhang L."/>
            <person name="Villasana D."/>
            <person name="Johnson A."/>
            <person name="Liu J."/>
            <person name="Liyanage D."/>
            <person name="Lorensuhewa L."/>
            <person name="Robinson T."/>
            <person name="Song A."/>
            <person name="Song B.-B."/>
            <person name="Dinh H."/>
            <person name="Thornton R."/>
            <person name="Coyle M."/>
            <person name="Francisco L."/>
            <person name="Jackson L."/>
            <person name="Javaid M."/>
            <person name="Korchina V."/>
            <person name="Kovar C."/>
            <person name="Mata R."/>
            <person name="Mathew T."/>
            <person name="Ngo R."/>
            <person name="Nguyen L."/>
            <person name="Nguyen N."/>
            <person name="Okwuonu G."/>
            <person name="Ongeri F."/>
            <person name="Pham C."/>
            <person name="Simmons D."/>
            <person name="Wilczek-Boney K."/>
            <person name="Hale W."/>
            <person name="Jakkamsetti A."/>
            <person name="Pham P."/>
            <person name="Ruth R."/>
            <person name="San Lucas F."/>
            <person name="Warren J."/>
            <person name="Zhang J."/>
            <person name="Zhao Z."/>
            <person name="Zhou C."/>
            <person name="Zhu D."/>
            <person name="Lee S."/>
            <person name="Bess C."/>
            <person name="Blankenburg K."/>
            <person name="Forbes L."/>
            <person name="Fu Q."/>
            <person name="Gubbala S."/>
            <person name="Hirani K."/>
            <person name="Jayaseelan J.C."/>
            <person name="Lara F."/>
            <person name="Munidasa M."/>
            <person name="Palculict T."/>
            <person name="Patil S."/>
            <person name="Pu L.-L."/>
            <person name="Saada N."/>
            <person name="Tang L."/>
            <person name="Weissenberger G."/>
            <person name="Zhu Y."/>
            <person name="Hemphill L."/>
            <person name="Shang Y."/>
            <person name="Youmans B."/>
            <person name="Ayvaz T."/>
            <person name="Ross M."/>
            <person name="Santibanez J."/>
            <person name="Aqrawi P."/>
            <person name="Gross S."/>
            <person name="Joshi V."/>
            <person name="Fowler G."/>
            <person name="Nazareth L."/>
            <person name="Reid J."/>
            <person name="Worley K."/>
            <person name="Petrosino J."/>
            <person name="Highlander S."/>
            <person name="Gibbs R."/>
        </authorList>
    </citation>
    <scope>NUCLEOTIDE SEQUENCE [LARGE SCALE GENOMIC DNA]</scope>
    <source>
        <strain evidence="2">ATCC 33861</strain>
    </source>
</reference>
<keyword evidence="3" id="KW-1185">Reference proteome</keyword>
<keyword evidence="1" id="KW-0732">Signal</keyword>
<feature type="chain" id="PRO_5003107236" description="Lipocalin-like domain-containing protein" evidence="1">
    <location>
        <begin position="30"/>
        <end position="154"/>
    </location>
</feature>
<dbReference type="GeneID" id="95429985"/>
<accession>D7VK82</accession>
<evidence type="ECO:0000313" key="3">
    <source>
        <dbReference type="Proteomes" id="UP000006258"/>
    </source>
</evidence>
<dbReference type="RefSeq" id="WP_002999012.1">
    <property type="nucleotide sequence ID" value="NZ_GL379772.1"/>
</dbReference>
<sequence length="154" mass="17661">MTLKVVDSMAVQIRNIFLLLLCISQSAYAQSKTDIANSKKIYEGIWRDKTNNRNISISYDSTLTYVLINDWTGGMETIKDRSLSEHTDAYKAFIKGDKLILPAENDDHHAPYCEISVSADKLLIYECNGMLNFTDNFLKKSESTNTYIFKRIRD</sequence>
<dbReference type="HOGENOM" id="CLU_1703132_0_0_10"/>
<evidence type="ECO:0000256" key="1">
    <source>
        <dbReference type="SAM" id="SignalP"/>
    </source>
</evidence>
<dbReference type="AlphaFoldDB" id="D7VK82"/>
<feature type="signal peptide" evidence="1">
    <location>
        <begin position="1"/>
        <end position="29"/>
    </location>
</feature>
<comment type="caution">
    <text evidence="2">The sequence shown here is derived from an EMBL/GenBank/DDBJ whole genome shotgun (WGS) entry which is preliminary data.</text>
</comment>
<proteinExistence type="predicted"/>
<name>D7VK82_SPHSI</name>
<dbReference type="STRING" id="525373.HMPREF0766_11401"/>
<gene>
    <name evidence="2" type="ORF">HMPREF0766_11401</name>
</gene>
<organism evidence="2 3">
    <name type="scientific">Sphingobacterium spiritivorum ATCC 33861</name>
    <dbReference type="NCBI Taxonomy" id="525373"/>
    <lineage>
        <taxon>Bacteria</taxon>
        <taxon>Pseudomonadati</taxon>
        <taxon>Bacteroidota</taxon>
        <taxon>Sphingobacteriia</taxon>
        <taxon>Sphingobacteriales</taxon>
        <taxon>Sphingobacteriaceae</taxon>
        <taxon>Sphingobacterium</taxon>
    </lineage>
</organism>
<evidence type="ECO:0008006" key="4">
    <source>
        <dbReference type="Google" id="ProtNLM"/>
    </source>
</evidence>
<dbReference type="eggNOG" id="ENOG502ZFCQ">
    <property type="taxonomic scope" value="Bacteria"/>
</dbReference>
<evidence type="ECO:0000313" key="2">
    <source>
        <dbReference type="EMBL" id="EFK58684.1"/>
    </source>
</evidence>